<feature type="chain" id="PRO_5041659694" description="Secreted protein" evidence="1">
    <location>
        <begin position="30"/>
        <end position="99"/>
    </location>
</feature>
<accession>A0AA87Q5F4</accession>
<dbReference type="AlphaFoldDB" id="A0AA87Q5F4"/>
<organism evidence="2 3">
    <name type="scientific">Rhizobium rhizogenes NBRC 13257</name>
    <dbReference type="NCBI Taxonomy" id="1220581"/>
    <lineage>
        <taxon>Bacteria</taxon>
        <taxon>Pseudomonadati</taxon>
        <taxon>Pseudomonadota</taxon>
        <taxon>Alphaproteobacteria</taxon>
        <taxon>Hyphomicrobiales</taxon>
        <taxon>Rhizobiaceae</taxon>
        <taxon>Rhizobium/Agrobacterium group</taxon>
        <taxon>Rhizobium</taxon>
    </lineage>
</organism>
<dbReference type="EMBL" id="BAYX01000002">
    <property type="protein sequence ID" value="GAJ91807.1"/>
    <property type="molecule type" value="Genomic_DNA"/>
</dbReference>
<reference evidence="2 3" key="1">
    <citation type="submission" date="2014-05" db="EMBL/GenBank/DDBJ databases">
        <title>Whole genome shotgun sequence of Rhizobium rhizogenes NBRC 13257.</title>
        <authorList>
            <person name="Katano-Makiyama Y."/>
            <person name="Hosoyama A."/>
            <person name="Hashimoto M."/>
            <person name="Hosoyama Y."/>
            <person name="Noguchi M."/>
            <person name="Tsuchikane K."/>
            <person name="Kimura A."/>
            <person name="Ohji S."/>
            <person name="Ichikawa N."/>
            <person name="Yamazoe A."/>
            <person name="Fujita N."/>
        </authorList>
    </citation>
    <scope>NUCLEOTIDE SEQUENCE [LARGE SCALE GENOMIC DNA]</scope>
    <source>
        <strain evidence="2 3">NBRC 13257</strain>
    </source>
</reference>
<evidence type="ECO:0000313" key="2">
    <source>
        <dbReference type="EMBL" id="GAJ91807.1"/>
    </source>
</evidence>
<name>A0AA87Q5F4_RHIRH</name>
<dbReference type="Proteomes" id="UP000026941">
    <property type="component" value="Unassembled WGS sequence"/>
</dbReference>
<feature type="signal peptide" evidence="1">
    <location>
        <begin position="1"/>
        <end position="29"/>
    </location>
</feature>
<evidence type="ECO:0000256" key="1">
    <source>
        <dbReference type="SAM" id="SignalP"/>
    </source>
</evidence>
<sequence length="99" mass="10896">MAMHKAFRHIVLGLPLVVSAMIASVPALAGQDCYCKNSDGKQHAIGEIACMTVDGKSYLAQCEMNLNVTSWSKLQEGCPVTQRSLWQQSAWHPQPIVLR</sequence>
<comment type="caution">
    <text evidence="2">The sequence shown here is derived from an EMBL/GenBank/DDBJ whole genome shotgun (WGS) entry which is preliminary data.</text>
</comment>
<evidence type="ECO:0000313" key="3">
    <source>
        <dbReference type="Proteomes" id="UP000026941"/>
    </source>
</evidence>
<proteinExistence type="predicted"/>
<evidence type="ECO:0008006" key="4">
    <source>
        <dbReference type="Google" id="ProtNLM"/>
    </source>
</evidence>
<keyword evidence="1" id="KW-0732">Signal</keyword>
<protein>
    <recommendedName>
        <fullName evidence="4">Secreted protein</fullName>
    </recommendedName>
</protein>
<gene>
    <name evidence="2" type="ORF">RRH01S_02_04750</name>
</gene>